<dbReference type="InterPro" id="IPR006527">
    <property type="entry name" value="F-box-assoc_dom_typ1"/>
</dbReference>
<evidence type="ECO:0000313" key="3">
    <source>
        <dbReference type="EMBL" id="OAY58012.1"/>
    </source>
</evidence>
<organism evidence="3 4">
    <name type="scientific">Manihot esculenta</name>
    <name type="common">Cassava</name>
    <name type="synonym">Jatropha manihot</name>
    <dbReference type="NCBI Taxonomy" id="3983"/>
    <lineage>
        <taxon>Eukaryota</taxon>
        <taxon>Viridiplantae</taxon>
        <taxon>Streptophyta</taxon>
        <taxon>Embryophyta</taxon>
        <taxon>Tracheophyta</taxon>
        <taxon>Spermatophyta</taxon>
        <taxon>Magnoliopsida</taxon>
        <taxon>eudicotyledons</taxon>
        <taxon>Gunneridae</taxon>
        <taxon>Pentapetalae</taxon>
        <taxon>rosids</taxon>
        <taxon>fabids</taxon>
        <taxon>Malpighiales</taxon>
        <taxon>Euphorbiaceae</taxon>
        <taxon>Crotonoideae</taxon>
        <taxon>Manihoteae</taxon>
        <taxon>Manihot</taxon>
    </lineage>
</organism>
<proteinExistence type="predicted"/>
<feature type="domain" description="F-box" evidence="1">
    <location>
        <begin position="27"/>
        <end position="59"/>
    </location>
</feature>
<protein>
    <recommendedName>
        <fullName evidence="5">F-box domain-containing protein</fullName>
    </recommendedName>
</protein>
<dbReference type="SUPFAM" id="SSF81383">
    <property type="entry name" value="F-box domain"/>
    <property type="match status" value="1"/>
</dbReference>
<dbReference type="AlphaFoldDB" id="A0A2C9WGG5"/>
<dbReference type="PANTHER" id="PTHR31672">
    <property type="entry name" value="BNACNNG10540D PROTEIN"/>
    <property type="match status" value="1"/>
</dbReference>
<name>A0A2C9WGG5_MANES</name>
<keyword evidence="4" id="KW-1185">Reference proteome</keyword>
<dbReference type="OrthoDB" id="1867629at2759"/>
<feature type="domain" description="F-box associated beta-propeller type 1" evidence="2">
    <location>
        <begin position="117"/>
        <end position="397"/>
    </location>
</feature>
<reference evidence="4" key="1">
    <citation type="journal article" date="2016" name="Nat. Biotechnol.">
        <title>Sequencing wild and cultivated cassava and related species reveals extensive interspecific hybridization and genetic diversity.</title>
        <authorList>
            <person name="Bredeson J.V."/>
            <person name="Lyons J.B."/>
            <person name="Prochnik S.E."/>
            <person name="Wu G.A."/>
            <person name="Ha C.M."/>
            <person name="Edsinger-Gonzales E."/>
            <person name="Grimwood J."/>
            <person name="Schmutz J."/>
            <person name="Rabbi I.Y."/>
            <person name="Egesi C."/>
            <person name="Nauluvula P."/>
            <person name="Lebot V."/>
            <person name="Ndunguru J."/>
            <person name="Mkamilo G."/>
            <person name="Bart R.S."/>
            <person name="Setter T.L."/>
            <person name="Gleadow R.M."/>
            <person name="Kulakow P."/>
            <person name="Ferguson M.E."/>
            <person name="Rounsley S."/>
            <person name="Rokhsar D.S."/>
        </authorList>
    </citation>
    <scope>NUCLEOTIDE SEQUENCE [LARGE SCALE GENOMIC DNA]</scope>
    <source>
        <strain evidence="4">cv. AM560-2</strain>
    </source>
</reference>
<gene>
    <name evidence="3" type="ORF">MANES_02G142700v8</name>
</gene>
<evidence type="ECO:0008006" key="5">
    <source>
        <dbReference type="Google" id="ProtNLM"/>
    </source>
</evidence>
<dbReference type="NCBIfam" id="TIGR01640">
    <property type="entry name" value="F_box_assoc_1"/>
    <property type="match status" value="1"/>
</dbReference>
<evidence type="ECO:0000313" key="4">
    <source>
        <dbReference type="Proteomes" id="UP000091857"/>
    </source>
</evidence>
<dbReference type="Proteomes" id="UP000091857">
    <property type="component" value="Chromosome 2"/>
</dbReference>
<dbReference type="InterPro" id="IPR001810">
    <property type="entry name" value="F-box_dom"/>
</dbReference>
<dbReference type="EMBL" id="CM004388">
    <property type="protein sequence ID" value="OAY58012.1"/>
    <property type="molecule type" value="Genomic_DNA"/>
</dbReference>
<comment type="caution">
    <text evidence="3">The sequence shown here is derived from an EMBL/GenBank/DDBJ whole genome shotgun (WGS) entry which is preliminary data.</text>
</comment>
<accession>A0A2C9WGG5</accession>
<dbReference type="PANTHER" id="PTHR31672:SF13">
    <property type="entry name" value="F-BOX PROTEIN CPR30-LIKE"/>
    <property type="match status" value="1"/>
</dbReference>
<dbReference type="InterPro" id="IPR050796">
    <property type="entry name" value="SCF_F-box_component"/>
</dbReference>
<dbReference type="Gramene" id="Manes.02G142700.1.v8.1">
    <property type="protein sequence ID" value="Manes.02G142700.1.v8.1.CDS.1"/>
    <property type="gene ID" value="Manes.02G142700.v8.1"/>
</dbReference>
<dbReference type="InterPro" id="IPR036047">
    <property type="entry name" value="F-box-like_dom_sf"/>
</dbReference>
<dbReference type="STRING" id="3983.A0A2C9WGG5"/>
<dbReference type="Pfam" id="PF07734">
    <property type="entry name" value="FBA_1"/>
    <property type="match status" value="1"/>
</dbReference>
<dbReference type="InterPro" id="IPR017451">
    <property type="entry name" value="F-box-assoc_interact_dom"/>
</dbReference>
<evidence type="ECO:0000259" key="2">
    <source>
        <dbReference type="Pfam" id="PF07734"/>
    </source>
</evidence>
<evidence type="ECO:0000259" key="1">
    <source>
        <dbReference type="Pfam" id="PF00646"/>
    </source>
</evidence>
<dbReference type="Pfam" id="PF00646">
    <property type="entry name" value="F-box"/>
    <property type="match status" value="1"/>
</dbReference>
<dbReference type="GO" id="GO:0004842">
    <property type="term" value="F:ubiquitin-protein transferase activity"/>
    <property type="evidence" value="ECO:0000318"/>
    <property type="project" value="GO_Central"/>
</dbReference>
<dbReference type="GO" id="GO:0031146">
    <property type="term" value="P:SCF-dependent proteasomal ubiquitin-dependent protein catabolic process"/>
    <property type="evidence" value="ECO:0000318"/>
    <property type="project" value="GO_Central"/>
</dbReference>
<sequence>MILSMKSKRRSIESMANNSTPLALRNHDIIKDIISRLPVKSVKRFESVCKAWYFLFHSGDFISIHFRRSSPRPSLLIRRFHSPSGSNFSITLIDSRTSIPREIRIPFLGSLIRYPKIVASCNGIICFDVSPCYACAFVLWNISTRQFRGLPRPTINDAHEPIWMVACGFGYSPQNNDFKLVRIVNFHCNDDDSPVVRAEVYSWSTTSWRLLDGRMIEERIGSCVIPEGQQAVIVDGSVHWLANGVGKLANHKFIVSFNMGNEVFKTIQTLDFIPPGICAKLVRFNESLALALYPAMPVYPSGYGRPINLIELWTLNKDYPTDGDGTRWTKLHTLELNSSGLGTPIGVYNESELLVKRVDAQCVTLSFFDPYNKTIKTIPICNSEYTCEFYNYVDSLVPVENAADLETEEAQELEIH</sequence>